<dbReference type="InterPro" id="IPR042215">
    <property type="entry name" value="CarD-like_C"/>
</dbReference>
<dbReference type="Pfam" id="PF02559">
    <property type="entry name" value="CarD_TRCF_RID"/>
    <property type="match status" value="1"/>
</dbReference>
<dbReference type="Pfam" id="PF21095">
    <property type="entry name" value="CarD_C"/>
    <property type="match status" value="1"/>
</dbReference>
<evidence type="ECO:0000313" key="3">
    <source>
        <dbReference type="Proteomes" id="UP000198734"/>
    </source>
</evidence>
<reference evidence="3" key="1">
    <citation type="submission" date="2016-10" db="EMBL/GenBank/DDBJ databases">
        <authorList>
            <person name="Varghese N."/>
            <person name="Submissions S."/>
        </authorList>
    </citation>
    <scope>NUCLEOTIDE SEQUENCE [LARGE SCALE GENOMIC DNA]</scope>
    <source>
        <strain evidence="3">DSM 11706</strain>
    </source>
</reference>
<keyword evidence="3" id="KW-1185">Reference proteome</keyword>
<gene>
    <name evidence="2" type="ORF">SAMN05421670_3658</name>
</gene>
<dbReference type="AlphaFoldDB" id="A0A1I6AVW8"/>
<protein>
    <submittedName>
        <fullName evidence="2">Transcriptional regulator, CarD family</fullName>
    </submittedName>
</protein>
<dbReference type="EMBL" id="FOXU01000009">
    <property type="protein sequence ID" value="SFQ72769.1"/>
    <property type="molecule type" value="Genomic_DNA"/>
</dbReference>
<proteinExistence type="predicted"/>
<dbReference type="InterPro" id="IPR048792">
    <property type="entry name" value="CarD_C"/>
</dbReference>
<evidence type="ECO:0000313" key="2">
    <source>
        <dbReference type="EMBL" id="SFQ72769.1"/>
    </source>
</evidence>
<dbReference type="Gene3D" id="1.20.58.1290">
    <property type="entry name" value="CarD-like, C-terminal domain"/>
    <property type="match status" value="1"/>
</dbReference>
<organism evidence="2 3">
    <name type="scientific">Psychrobacillus psychrotolerans</name>
    <dbReference type="NCBI Taxonomy" id="126156"/>
    <lineage>
        <taxon>Bacteria</taxon>
        <taxon>Bacillati</taxon>
        <taxon>Bacillota</taxon>
        <taxon>Bacilli</taxon>
        <taxon>Bacillales</taxon>
        <taxon>Bacillaceae</taxon>
        <taxon>Psychrobacillus</taxon>
    </lineage>
</organism>
<dbReference type="InterPro" id="IPR036101">
    <property type="entry name" value="CarD-like/TRCF_RID_sf"/>
</dbReference>
<dbReference type="RefSeq" id="WP_093538290.1">
    <property type="nucleotide sequence ID" value="NZ_FOXU01000009.1"/>
</dbReference>
<feature type="domain" description="CarD-like/TRCF RNAP-interacting" evidence="1">
    <location>
        <begin position="1"/>
        <end position="111"/>
    </location>
</feature>
<dbReference type="STRING" id="126156.SAMN05421670_3658"/>
<dbReference type="InterPro" id="IPR052531">
    <property type="entry name" value="CarD-like_regulator"/>
</dbReference>
<dbReference type="SMART" id="SM01058">
    <property type="entry name" value="CarD_TRCF"/>
    <property type="match status" value="1"/>
</dbReference>
<dbReference type="Proteomes" id="UP000198734">
    <property type="component" value="Unassembled WGS sequence"/>
</dbReference>
<dbReference type="InterPro" id="IPR003711">
    <property type="entry name" value="CarD-like/TRCF_RID"/>
</dbReference>
<evidence type="ECO:0000259" key="1">
    <source>
        <dbReference type="SMART" id="SM01058"/>
    </source>
</evidence>
<dbReference type="PANTHER" id="PTHR38447">
    <property type="entry name" value="TRANSCRIPTION FACTOR YDEB-RELATED"/>
    <property type="match status" value="1"/>
</dbReference>
<dbReference type="GO" id="GO:0009303">
    <property type="term" value="P:rRNA transcription"/>
    <property type="evidence" value="ECO:0007669"/>
    <property type="project" value="TreeGrafter"/>
</dbReference>
<dbReference type="SUPFAM" id="SSF141259">
    <property type="entry name" value="CarD-like"/>
    <property type="match status" value="1"/>
</dbReference>
<accession>A0A1I6AVW8</accession>
<dbReference type="Gene3D" id="2.40.10.170">
    <property type="match status" value="1"/>
</dbReference>
<dbReference type="PANTHER" id="PTHR38447:SF1">
    <property type="entry name" value="RNA POLYMERASE-BINDING TRANSCRIPTION FACTOR CARD"/>
    <property type="match status" value="1"/>
</dbReference>
<name>A0A1I6AVW8_9BACI</name>
<sequence length="172" mass="19514">MFKVGELIVYSTHGICQIDDICEKTYFDITKKYYVLHPLDNLKLSISTPVNSKAVAMLELLDQAEAKTILNSFGSSGIEWIEDSKQRTKTYSEIIKSGNRKGLAKVVNTLLRKKYDAQLENKKLVDQDLKLLISVQNILYRELAYSLNTSFESILEEISNSVHSKMKVSSTV</sequence>
<dbReference type="OrthoDB" id="9786074at2"/>